<dbReference type="RefSeq" id="WP_045097761.1">
    <property type="nucleotide sequence ID" value="NZ_LN614828.1"/>
</dbReference>
<sequence>MDKQDTEVPDQIWHDLFSYPIDYWQRSVLFFDTLRERANNMMEHEKQGLPLLLNFKYELVMDGRTLDPKTNYALIKILEVGDECFEKCFDPTLSPVIIVDPRAGHGPGIGGFKRDSEVGIAMHSGHPVYFVIFYPEPIPHQKLADVLTTLRHFVEKVQALHEGNSPILYGNCQAGWMLALLASDCVGSVGLTVMNGSPVSYWANNEEEANPMQLLGGLLGGVWSARFLSDLKDGTFDGAWLVSNFEILNPTTTIWDKYYGLFDQMDVEQERFLEFERWWNGFYQFSQEEITATVNNLFVGDQLERGEMLIHPGCVYDLKRIQSPIVVFASQGDQITPPRQALHWIRTIYPTTQALKKAKQRIVYLLHPSVGHLGIFVSAKVVRLHHRAILEHGTAIEQLKPGLYEMVIVNPTGDPDCSKEQYHVRFEERDITELCTSSPTQPFEKVRQVSEANDLLYQSVMQPLVRSTSNPFLSWWLEKTHPMRLSRYVFSEKINPLMKSIELLGQSIKANRQIIPESNYFKKIEHEMAETIRDSLESARTMRNEFMISLFDTLYKDHD</sequence>
<evidence type="ECO:0000313" key="2">
    <source>
        <dbReference type="Proteomes" id="UP000032430"/>
    </source>
</evidence>
<dbReference type="KEGG" id="lfa:LFA_pA0038"/>
<accession>A0A098GAZ0</accession>
<name>A0A098GAZ0_9GAMM</name>
<protein>
    <recommendedName>
        <fullName evidence="3">Poly(3-hydroxyalkanoate) synthetase</fullName>
    </recommendedName>
</protein>
<dbReference type="OrthoDB" id="7231451at2"/>
<geneLocation type="plasmid" evidence="2">
    <name>LLAP10_pA</name>
</geneLocation>
<dbReference type="InterPro" id="IPR024501">
    <property type="entry name" value="DUF3141"/>
</dbReference>
<dbReference type="Pfam" id="PF11339">
    <property type="entry name" value="DUF3141"/>
    <property type="match status" value="1"/>
</dbReference>
<reference evidence="2" key="1">
    <citation type="submission" date="2014-09" db="EMBL/GenBank/DDBJ databases">
        <authorList>
            <person name="Gomez-Valero L."/>
        </authorList>
    </citation>
    <scope>NUCLEOTIDE SEQUENCE [LARGE SCALE GENOMIC DNA]</scope>
    <source>
        <strain evidence="2">ATCC700992</strain>
        <plasmid evidence="2">LLAP10_pA</plasmid>
    </source>
</reference>
<dbReference type="PANTHER" id="PTHR36837">
    <property type="entry name" value="POLY(3-HYDROXYALKANOATE) POLYMERASE SUBUNIT PHAC"/>
    <property type="match status" value="1"/>
</dbReference>
<dbReference type="EMBL" id="LN614828">
    <property type="protein sequence ID" value="CEG59147.1"/>
    <property type="molecule type" value="Genomic_DNA"/>
</dbReference>
<dbReference type="Proteomes" id="UP000032430">
    <property type="component" value="Plasmid II"/>
</dbReference>
<dbReference type="PANTHER" id="PTHR36837:SF2">
    <property type="entry name" value="POLY(3-HYDROXYALKANOATE) POLYMERASE SUBUNIT PHAC"/>
    <property type="match status" value="1"/>
</dbReference>
<dbReference type="AlphaFoldDB" id="A0A098GAZ0"/>
<dbReference type="InterPro" id="IPR051321">
    <property type="entry name" value="PHA/PHB_synthase"/>
</dbReference>
<dbReference type="InterPro" id="IPR029058">
    <property type="entry name" value="AB_hydrolase_fold"/>
</dbReference>
<evidence type="ECO:0000313" key="1">
    <source>
        <dbReference type="EMBL" id="CEG59147.1"/>
    </source>
</evidence>
<dbReference type="Gene3D" id="3.40.50.1820">
    <property type="entry name" value="alpha/beta hydrolase"/>
    <property type="match status" value="1"/>
</dbReference>
<organism evidence="1 2">
    <name type="scientific">Legionella fallonii LLAP-10</name>
    <dbReference type="NCBI Taxonomy" id="1212491"/>
    <lineage>
        <taxon>Bacteria</taxon>
        <taxon>Pseudomonadati</taxon>
        <taxon>Pseudomonadota</taxon>
        <taxon>Gammaproteobacteria</taxon>
        <taxon>Legionellales</taxon>
        <taxon>Legionellaceae</taxon>
        <taxon>Legionella</taxon>
    </lineage>
</organism>
<dbReference type="HOGENOM" id="CLU_014618_0_0_6"/>
<keyword evidence="2" id="KW-1185">Reference proteome</keyword>
<keyword evidence="1" id="KW-0614">Plasmid</keyword>
<proteinExistence type="predicted"/>
<gene>
    <name evidence="1" type="ORF">LFA_pA0038</name>
</gene>
<dbReference type="SUPFAM" id="SSF53474">
    <property type="entry name" value="alpha/beta-Hydrolases"/>
    <property type="match status" value="1"/>
</dbReference>
<evidence type="ECO:0008006" key="3">
    <source>
        <dbReference type="Google" id="ProtNLM"/>
    </source>
</evidence>